<evidence type="ECO:0000313" key="3">
    <source>
        <dbReference type="Proteomes" id="UP000002039"/>
    </source>
</evidence>
<evidence type="ECO:0000313" key="2">
    <source>
        <dbReference type="EMBL" id="EEQ86741.2"/>
    </source>
</evidence>
<sequence length="275" mass="30178">MAPRSHNKRHRSTHTGQFVSKQRITMDDDTPSPPPHTPPTVSFSAESSRVDRSASADDSEPDVASLVENLEDAIMEELPVSCVAGSPMSPLAPSATPSSAAPPSVPSSAAPQSPTLAPVSGSPAPATPVPATPTPTTPGFAASAFITSSPRFKEMLRRLSKPHLPARTLPPFLLTPRMIYCMKTAYDMTIWSLVADADYYIHFKYLWWGNHPFISENHPSSQQCQDWEIVMGFAVHKVMMFTDIKKLFTTVKFNIAETFTLANSFRMIDLYQSIL</sequence>
<feature type="compositionally biased region" description="Basic residues" evidence="1">
    <location>
        <begin position="1"/>
        <end position="13"/>
    </location>
</feature>
<evidence type="ECO:0000256" key="1">
    <source>
        <dbReference type="SAM" id="MobiDB-lite"/>
    </source>
</evidence>
<proteinExistence type="predicted"/>
<keyword evidence="3" id="KW-1185">Reference proteome</keyword>
<dbReference type="Proteomes" id="UP000002039">
    <property type="component" value="Unassembled WGS sequence"/>
</dbReference>
<feature type="region of interest" description="Disordered" evidence="1">
    <location>
        <begin position="1"/>
        <end position="66"/>
    </location>
</feature>
<organism evidence="2 3">
    <name type="scientific">Ajellomyces dermatitidis (strain ER-3 / ATCC MYA-2586)</name>
    <name type="common">Blastomyces dermatitidis</name>
    <dbReference type="NCBI Taxonomy" id="559297"/>
    <lineage>
        <taxon>Eukaryota</taxon>
        <taxon>Fungi</taxon>
        <taxon>Dikarya</taxon>
        <taxon>Ascomycota</taxon>
        <taxon>Pezizomycotina</taxon>
        <taxon>Eurotiomycetes</taxon>
        <taxon>Eurotiomycetidae</taxon>
        <taxon>Onygenales</taxon>
        <taxon>Ajellomycetaceae</taxon>
        <taxon>Blastomyces</taxon>
    </lineage>
</organism>
<accession>A0ABP2ESK5</accession>
<feature type="compositionally biased region" description="Pro residues" evidence="1">
    <location>
        <begin position="125"/>
        <end position="134"/>
    </location>
</feature>
<feature type="compositionally biased region" description="Polar residues" evidence="1">
    <location>
        <begin position="14"/>
        <end position="23"/>
    </location>
</feature>
<dbReference type="EMBL" id="EQ999974">
    <property type="protein sequence ID" value="EEQ86741.2"/>
    <property type="molecule type" value="Genomic_DNA"/>
</dbReference>
<feature type="region of interest" description="Disordered" evidence="1">
    <location>
        <begin position="89"/>
        <end position="134"/>
    </location>
</feature>
<feature type="compositionally biased region" description="Low complexity" evidence="1">
    <location>
        <begin position="89"/>
        <end position="124"/>
    </location>
</feature>
<name>A0ABP2ESK5_AJEDR</name>
<reference evidence="3" key="1">
    <citation type="journal article" date="2015" name="PLoS Genet.">
        <title>The dynamic genome and transcriptome of the human fungal pathogen Blastomyces and close relative Emmonsia.</title>
        <authorList>
            <person name="Munoz J.F."/>
            <person name="Gauthier G.M."/>
            <person name="Desjardins C.A."/>
            <person name="Gallo J.E."/>
            <person name="Holder J."/>
            <person name="Sullivan T.D."/>
            <person name="Marty A.J."/>
            <person name="Carmen J.C."/>
            <person name="Chen Z."/>
            <person name="Ding L."/>
            <person name="Gujja S."/>
            <person name="Magrini V."/>
            <person name="Misas E."/>
            <person name="Mitreva M."/>
            <person name="Priest M."/>
            <person name="Saif S."/>
            <person name="Whiston E.A."/>
            <person name="Young S."/>
            <person name="Zeng Q."/>
            <person name="Goldman W.E."/>
            <person name="Mardis E.R."/>
            <person name="Taylor J.W."/>
            <person name="McEwen J.G."/>
            <person name="Clay O.K."/>
            <person name="Klein B.S."/>
            <person name="Cuomo C.A."/>
        </authorList>
    </citation>
    <scope>NUCLEOTIDE SEQUENCE [LARGE SCALE GENOMIC DNA]</scope>
    <source>
        <strain evidence="3">ER-3 / ATCC MYA-2586</strain>
    </source>
</reference>
<dbReference type="GeneID" id="69024393"/>
<gene>
    <name evidence="2" type="ORF">BDCG_01861</name>
</gene>
<dbReference type="RefSeq" id="XP_045274229.1">
    <property type="nucleotide sequence ID" value="XM_045417409.1"/>
</dbReference>
<protein>
    <submittedName>
        <fullName evidence="2">Uncharacterized protein</fullName>
    </submittedName>
</protein>